<sequence length="133" mass="15350">MRLPLLYALSWPDRIYTNWERLDLVKAGNLTFREPDHQKYPCMQLAYAVGKAGGSMPAVLNAANEQAVALFLEEKIRFLDIPRCIEWVCDRHQNDNRSNPSLDDILAADKWARQEVLIATEKLETHSRIISLR</sequence>
<comment type="caution">
    <text evidence="2">The sequence shown here is derived from an EMBL/GenBank/DDBJ whole genome shotgun (WGS) entry which is preliminary data.</text>
</comment>
<dbReference type="InterPro" id="IPR036169">
    <property type="entry name" value="DXPR_C_sf"/>
</dbReference>
<organism evidence="2 3">
    <name type="scientific">Nostoc linckia z7</name>
    <dbReference type="NCBI Taxonomy" id="1628745"/>
    <lineage>
        <taxon>Bacteria</taxon>
        <taxon>Bacillati</taxon>
        <taxon>Cyanobacteriota</taxon>
        <taxon>Cyanophyceae</taxon>
        <taxon>Nostocales</taxon>
        <taxon>Nostocaceae</taxon>
        <taxon>Nostoc</taxon>
    </lineage>
</organism>
<proteinExistence type="predicted"/>
<dbReference type="EMBL" id="LAHC01000146">
    <property type="protein sequence ID" value="PHJ88139.1"/>
    <property type="molecule type" value="Genomic_DNA"/>
</dbReference>
<dbReference type="Gene3D" id="1.10.1740.10">
    <property type="match status" value="1"/>
</dbReference>
<evidence type="ECO:0000313" key="2">
    <source>
        <dbReference type="EMBL" id="PHJ88139.1"/>
    </source>
</evidence>
<dbReference type="Pfam" id="PF13288">
    <property type="entry name" value="DXPR_C"/>
    <property type="match status" value="1"/>
</dbReference>
<reference evidence="2 3" key="1">
    <citation type="submission" date="2015-02" db="EMBL/GenBank/DDBJ databases">
        <title>Nostoc linckia genome annotation.</title>
        <authorList>
            <person name="Zhou Z."/>
        </authorList>
    </citation>
    <scope>NUCLEOTIDE SEQUENCE [LARGE SCALE GENOMIC DNA]</scope>
    <source>
        <strain evidence="3">z7</strain>
    </source>
</reference>
<dbReference type="Proteomes" id="UP000222523">
    <property type="component" value="Unassembled WGS sequence"/>
</dbReference>
<dbReference type="InterPro" id="IPR003821">
    <property type="entry name" value="DXP_reductoisomerase"/>
</dbReference>
<evidence type="ECO:0000313" key="3">
    <source>
        <dbReference type="Proteomes" id="UP000222523"/>
    </source>
</evidence>
<keyword evidence="3" id="KW-1185">Reference proteome</keyword>
<dbReference type="PANTHER" id="PTHR30525:SF0">
    <property type="entry name" value="1-DEOXY-D-XYLULOSE 5-PHOSPHATE REDUCTOISOMERASE, CHLOROPLASTIC"/>
    <property type="match status" value="1"/>
</dbReference>
<feature type="domain" description="DXP reductoisomerase C-terminal" evidence="1">
    <location>
        <begin position="1"/>
        <end position="114"/>
    </location>
</feature>
<protein>
    <recommendedName>
        <fullName evidence="1">DXP reductoisomerase C-terminal domain-containing protein</fullName>
    </recommendedName>
</protein>
<dbReference type="PANTHER" id="PTHR30525">
    <property type="entry name" value="1-DEOXY-D-XYLULOSE 5-PHOSPHATE REDUCTOISOMERASE"/>
    <property type="match status" value="1"/>
</dbReference>
<name>A0ABX4KG76_NOSLI</name>
<dbReference type="InterPro" id="IPR026877">
    <property type="entry name" value="DXPR_C"/>
</dbReference>
<accession>A0ABX4KG76</accession>
<gene>
    <name evidence="2" type="ORF">VF04_33920</name>
</gene>
<evidence type="ECO:0000259" key="1">
    <source>
        <dbReference type="Pfam" id="PF13288"/>
    </source>
</evidence>
<dbReference type="SUPFAM" id="SSF69055">
    <property type="entry name" value="1-deoxy-D-xylulose-5-phosphate reductoisomerase, C-terminal domain"/>
    <property type="match status" value="1"/>
</dbReference>